<sequence length="187" mass="19952">MFLTHSSGLYYFLRRLEIQRSPPAWRKNVTKPFNLPPFGMFIPHFTSSASSPESLASPLTGSIGPGRVWSRSWLLAPASCPLTPCPSLLPLAPCFLPPDSLALAPAPCPLLPVTRLLASASCPLTPCPCFLSPDSLPPASCPLTPCLCFQPPNSLSLAPGPCPLTPCPCFLPSESLPLLPITCFMLL</sequence>
<organism evidence="1 2">
    <name type="scientific">Liparis tanakae</name>
    <name type="common">Tanaka's snailfish</name>
    <dbReference type="NCBI Taxonomy" id="230148"/>
    <lineage>
        <taxon>Eukaryota</taxon>
        <taxon>Metazoa</taxon>
        <taxon>Chordata</taxon>
        <taxon>Craniata</taxon>
        <taxon>Vertebrata</taxon>
        <taxon>Euteleostomi</taxon>
        <taxon>Actinopterygii</taxon>
        <taxon>Neopterygii</taxon>
        <taxon>Teleostei</taxon>
        <taxon>Neoteleostei</taxon>
        <taxon>Acanthomorphata</taxon>
        <taxon>Eupercaria</taxon>
        <taxon>Perciformes</taxon>
        <taxon>Cottioidei</taxon>
        <taxon>Cottales</taxon>
        <taxon>Liparidae</taxon>
        <taxon>Liparis</taxon>
    </lineage>
</organism>
<reference evidence="1 2" key="1">
    <citation type="submission" date="2019-03" db="EMBL/GenBank/DDBJ databases">
        <title>First draft genome of Liparis tanakae, snailfish: a comprehensive survey of snailfish specific genes.</title>
        <authorList>
            <person name="Kim W."/>
            <person name="Song I."/>
            <person name="Jeong J.-H."/>
            <person name="Kim D."/>
            <person name="Kim S."/>
            <person name="Ryu S."/>
            <person name="Song J.Y."/>
            <person name="Lee S.K."/>
        </authorList>
    </citation>
    <scope>NUCLEOTIDE SEQUENCE [LARGE SCALE GENOMIC DNA]</scope>
    <source>
        <tissue evidence="1">Muscle</tissue>
    </source>
</reference>
<evidence type="ECO:0000313" key="2">
    <source>
        <dbReference type="Proteomes" id="UP000314294"/>
    </source>
</evidence>
<proteinExistence type="predicted"/>
<gene>
    <name evidence="1" type="ORF">EYF80_022654</name>
</gene>
<comment type="caution">
    <text evidence="1">The sequence shown here is derived from an EMBL/GenBank/DDBJ whole genome shotgun (WGS) entry which is preliminary data.</text>
</comment>
<dbReference type="Proteomes" id="UP000314294">
    <property type="component" value="Unassembled WGS sequence"/>
</dbReference>
<dbReference type="EMBL" id="SRLO01000209">
    <property type="protein sequence ID" value="TNN67124.1"/>
    <property type="molecule type" value="Genomic_DNA"/>
</dbReference>
<keyword evidence="2" id="KW-1185">Reference proteome</keyword>
<evidence type="ECO:0000313" key="1">
    <source>
        <dbReference type="EMBL" id="TNN67124.1"/>
    </source>
</evidence>
<dbReference type="AlphaFoldDB" id="A0A4Z2HQ82"/>
<accession>A0A4Z2HQ82</accession>
<name>A0A4Z2HQ82_9TELE</name>
<protein>
    <submittedName>
        <fullName evidence="1">Uncharacterized protein</fullName>
    </submittedName>
</protein>